<comment type="caution">
    <text evidence="1">The sequence shown here is derived from an EMBL/GenBank/DDBJ whole genome shotgun (WGS) entry which is preliminary data.</text>
</comment>
<protein>
    <submittedName>
        <fullName evidence="1">Uncharacterized protein</fullName>
    </submittedName>
</protein>
<organism evidence="1 2">
    <name type="scientific">Boletus edulis BED1</name>
    <dbReference type="NCBI Taxonomy" id="1328754"/>
    <lineage>
        <taxon>Eukaryota</taxon>
        <taxon>Fungi</taxon>
        <taxon>Dikarya</taxon>
        <taxon>Basidiomycota</taxon>
        <taxon>Agaricomycotina</taxon>
        <taxon>Agaricomycetes</taxon>
        <taxon>Agaricomycetidae</taxon>
        <taxon>Boletales</taxon>
        <taxon>Boletineae</taxon>
        <taxon>Boletaceae</taxon>
        <taxon>Boletoideae</taxon>
        <taxon>Boletus</taxon>
    </lineage>
</organism>
<keyword evidence="2" id="KW-1185">Reference proteome</keyword>
<evidence type="ECO:0000313" key="1">
    <source>
        <dbReference type="EMBL" id="KAF8445008.1"/>
    </source>
</evidence>
<evidence type="ECO:0000313" key="2">
    <source>
        <dbReference type="Proteomes" id="UP001194468"/>
    </source>
</evidence>
<gene>
    <name evidence="1" type="ORF">L210DRAFT_3758873</name>
</gene>
<dbReference type="Proteomes" id="UP001194468">
    <property type="component" value="Unassembled WGS sequence"/>
</dbReference>
<reference evidence="1" key="2">
    <citation type="journal article" date="2020" name="Nat. Commun.">
        <title>Large-scale genome sequencing of mycorrhizal fungi provides insights into the early evolution of symbiotic traits.</title>
        <authorList>
            <person name="Miyauchi S."/>
            <person name="Kiss E."/>
            <person name="Kuo A."/>
            <person name="Drula E."/>
            <person name="Kohler A."/>
            <person name="Sanchez-Garcia M."/>
            <person name="Morin E."/>
            <person name="Andreopoulos B."/>
            <person name="Barry K.W."/>
            <person name="Bonito G."/>
            <person name="Buee M."/>
            <person name="Carver A."/>
            <person name="Chen C."/>
            <person name="Cichocki N."/>
            <person name="Clum A."/>
            <person name="Culley D."/>
            <person name="Crous P.W."/>
            <person name="Fauchery L."/>
            <person name="Girlanda M."/>
            <person name="Hayes R.D."/>
            <person name="Keri Z."/>
            <person name="LaButti K."/>
            <person name="Lipzen A."/>
            <person name="Lombard V."/>
            <person name="Magnuson J."/>
            <person name="Maillard F."/>
            <person name="Murat C."/>
            <person name="Nolan M."/>
            <person name="Ohm R.A."/>
            <person name="Pangilinan J."/>
            <person name="Pereira M.F."/>
            <person name="Perotto S."/>
            <person name="Peter M."/>
            <person name="Pfister S."/>
            <person name="Riley R."/>
            <person name="Sitrit Y."/>
            <person name="Stielow J.B."/>
            <person name="Szollosi G."/>
            <person name="Zifcakova L."/>
            <person name="Stursova M."/>
            <person name="Spatafora J.W."/>
            <person name="Tedersoo L."/>
            <person name="Vaario L.M."/>
            <person name="Yamada A."/>
            <person name="Yan M."/>
            <person name="Wang P."/>
            <person name="Xu J."/>
            <person name="Bruns T."/>
            <person name="Baldrian P."/>
            <person name="Vilgalys R."/>
            <person name="Dunand C."/>
            <person name="Henrissat B."/>
            <person name="Grigoriev I.V."/>
            <person name="Hibbett D."/>
            <person name="Nagy L.G."/>
            <person name="Martin F.M."/>
        </authorList>
    </citation>
    <scope>NUCLEOTIDE SEQUENCE</scope>
    <source>
        <strain evidence="1">BED1</strain>
    </source>
</reference>
<dbReference type="AlphaFoldDB" id="A0AAD4C0H3"/>
<dbReference type="EMBL" id="WHUW01000006">
    <property type="protein sequence ID" value="KAF8445008.1"/>
    <property type="molecule type" value="Genomic_DNA"/>
</dbReference>
<proteinExistence type="predicted"/>
<name>A0AAD4C0H3_BOLED</name>
<sequence>MLSASSVSKQTEDVLEDVLGKIREEYDSPCRVLCETDRKNYVEEEESLRKQLKEAKELESNCSSWRGLLGLPSSPMSKCLRDAQELLQRVTVSLLSLHLCYRRFVILLIFLGRCQLKTES</sequence>
<reference evidence="1" key="1">
    <citation type="submission" date="2019-10" db="EMBL/GenBank/DDBJ databases">
        <authorList>
            <consortium name="DOE Joint Genome Institute"/>
            <person name="Kuo A."/>
            <person name="Miyauchi S."/>
            <person name="Kiss E."/>
            <person name="Drula E."/>
            <person name="Kohler A."/>
            <person name="Sanchez-Garcia M."/>
            <person name="Andreopoulos B."/>
            <person name="Barry K.W."/>
            <person name="Bonito G."/>
            <person name="Buee M."/>
            <person name="Carver A."/>
            <person name="Chen C."/>
            <person name="Cichocki N."/>
            <person name="Clum A."/>
            <person name="Culley D."/>
            <person name="Crous P.W."/>
            <person name="Fauchery L."/>
            <person name="Girlanda M."/>
            <person name="Hayes R."/>
            <person name="Keri Z."/>
            <person name="LaButti K."/>
            <person name="Lipzen A."/>
            <person name="Lombard V."/>
            <person name="Magnuson J."/>
            <person name="Maillard F."/>
            <person name="Morin E."/>
            <person name="Murat C."/>
            <person name="Nolan M."/>
            <person name="Ohm R."/>
            <person name="Pangilinan J."/>
            <person name="Pereira M."/>
            <person name="Perotto S."/>
            <person name="Peter M."/>
            <person name="Riley R."/>
            <person name="Sitrit Y."/>
            <person name="Stielow B."/>
            <person name="Szollosi G."/>
            <person name="Zifcakova L."/>
            <person name="Stursova M."/>
            <person name="Spatafora J.W."/>
            <person name="Tedersoo L."/>
            <person name="Vaario L.-M."/>
            <person name="Yamada A."/>
            <person name="Yan M."/>
            <person name="Wang P."/>
            <person name="Xu J."/>
            <person name="Bruns T."/>
            <person name="Baldrian P."/>
            <person name="Vilgalys R."/>
            <person name="Henrissat B."/>
            <person name="Grigoriev I.V."/>
            <person name="Hibbett D."/>
            <person name="Nagy L.G."/>
            <person name="Martin F.M."/>
        </authorList>
    </citation>
    <scope>NUCLEOTIDE SEQUENCE</scope>
    <source>
        <strain evidence="1">BED1</strain>
    </source>
</reference>
<accession>A0AAD4C0H3</accession>